<evidence type="ECO:0000313" key="1">
    <source>
        <dbReference type="EMBL" id="QQP55818.1"/>
    </source>
</evidence>
<accession>A0A7T8QUS2</accession>
<reference evidence="2" key="1">
    <citation type="submission" date="2021-01" db="EMBL/GenBank/DDBJ databases">
        <title>Caligus Genome Assembly.</title>
        <authorList>
            <person name="Gallardo-Escarate C."/>
        </authorList>
    </citation>
    <scope>NUCLEOTIDE SEQUENCE [LARGE SCALE GENOMIC DNA]</scope>
</reference>
<protein>
    <submittedName>
        <fullName evidence="1">Uncharacterized protein</fullName>
    </submittedName>
</protein>
<sequence length="58" mass="6480">MPPNSSDFNPCDFTICSVVERNTNISACNTLAQLKTRSLQPFDQGRGQTHLRQVQDKA</sequence>
<organism evidence="1 2">
    <name type="scientific">Caligus rogercresseyi</name>
    <name type="common">Sea louse</name>
    <dbReference type="NCBI Taxonomy" id="217165"/>
    <lineage>
        <taxon>Eukaryota</taxon>
        <taxon>Metazoa</taxon>
        <taxon>Ecdysozoa</taxon>
        <taxon>Arthropoda</taxon>
        <taxon>Crustacea</taxon>
        <taxon>Multicrustacea</taxon>
        <taxon>Hexanauplia</taxon>
        <taxon>Copepoda</taxon>
        <taxon>Siphonostomatoida</taxon>
        <taxon>Caligidae</taxon>
        <taxon>Caligus</taxon>
    </lineage>
</organism>
<gene>
    <name evidence="1" type="ORF">FKW44_000272</name>
</gene>
<keyword evidence="2" id="KW-1185">Reference proteome</keyword>
<name>A0A7T8QUS2_CALRO</name>
<dbReference type="Proteomes" id="UP000595437">
    <property type="component" value="Chromosome 1"/>
</dbReference>
<evidence type="ECO:0000313" key="2">
    <source>
        <dbReference type="Proteomes" id="UP000595437"/>
    </source>
</evidence>
<dbReference type="AlphaFoldDB" id="A0A7T8QUS2"/>
<proteinExistence type="predicted"/>
<dbReference type="EMBL" id="CP045890">
    <property type="protein sequence ID" value="QQP55818.1"/>
    <property type="molecule type" value="Genomic_DNA"/>
</dbReference>